<evidence type="ECO:0000313" key="2">
    <source>
        <dbReference type="EMBL" id="GJT39719.1"/>
    </source>
</evidence>
<dbReference type="Proteomes" id="UP001151760">
    <property type="component" value="Unassembled WGS sequence"/>
</dbReference>
<name>A0ABQ5DRK3_9ASTR</name>
<proteinExistence type="predicted"/>
<evidence type="ECO:0000313" key="3">
    <source>
        <dbReference type="Proteomes" id="UP001151760"/>
    </source>
</evidence>
<sequence length="301" mass="33800">MCVMALPSPPTFWRLDYGNAYVFGVMLLVILMLIIILSIAVCIELRRQSRTSGGGRRVEIGVYSTKTARALHNGDDETDVSPKTVVIMAGDELPTYLATPADTIDTSHEYVSLMVGWTTIGCWIAVGSVDTIFRYHGSDTLIPDVRRIPSFVIMLVGAAVAGQGSVTYVQTILGRAGYDPENEEVKSGQHGEKQTDFQQCANSRDELAMLHILQGDTRNKGVMSWRNYYLSTVERKHAQKAPWNEDPRVRYYTGNNFGELNYVDIRLQEIRSFQKVNDKLTKLERENFDKEDPIRVVVVGV</sequence>
<protein>
    <submittedName>
        <fullName evidence="2">Uncharacterized protein</fullName>
    </submittedName>
</protein>
<reference evidence="2" key="2">
    <citation type="submission" date="2022-01" db="EMBL/GenBank/DDBJ databases">
        <authorList>
            <person name="Yamashiro T."/>
            <person name="Shiraishi A."/>
            <person name="Satake H."/>
            <person name="Nakayama K."/>
        </authorList>
    </citation>
    <scope>NUCLEOTIDE SEQUENCE</scope>
</reference>
<keyword evidence="1" id="KW-0472">Membrane</keyword>
<reference evidence="2" key="1">
    <citation type="journal article" date="2022" name="Int. J. Mol. Sci.">
        <title>Draft Genome of Tanacetum Coccineum: Genomic Comparison of Closely Related Tanacetum-Family Plants.</title>
        <authorList>
            <person name="Yamashiro T."/>
            <person name="Shiraishi A."/>
            <person name="Nakayama K."/>
            <person name="Satake H."/>
        </authorList>
    </citation>
    <scope>NUCLEOTIDE SEQUENCE</scope>
</reference>
<keyword evidence="1" id="KW-0812">Transmembrane</keyword>
<feature type="transmembrane region" description="Helical" evidence="1">
    <location>
        <begin position="20"/>
        <end position="43"/>
    </location>
</feature>
<gene>
    <name evidence="2" type="ORF">Tco_0939584</name>
</gene>
<comment type="caution">
    <text evidence="2">The sequence shown here is derived from an EMBL/GenBank/DDBJ whole genome shotgun (WGS) entry which is preliminary data.</text>
</comment>
<keyword evidence="3" id="KW-1185">Reference proteome</keyword>
<organism evidence="2 3">
    <name type="scientific">Tanacetum coccineum</name>
    <dbReference type="NCBI Taxonomy" id="301880"/>
    <lineage>
        <taxon>Eukaryota</taxon>
        <taxon>Viridiplantae</taxon>
        <taxon>Streptophyta</taxon>
        <taxon>Embryophyta</taxon>
        <taxon>Tracheophyta</taxon>
        <taxon>Spermatophyta</taxon>
        <taxon>Magnoliopsida</taxon>
        <taxon>eudicotyledons</taxon>
        <taxon>Gunneridae</taxon>
        <taxon>Pentapetalae</taxon>
        <taxon>asterids</taxon>
        <taxon>campanulids</taxon>
        <taxon>Asterales</taxon>
        <taxon>Asteraceae</taxon>
        <taxon>Asteroideae</taxon>
        <taxon>Anthemideae</taxon>
        <taxon>Anthemidinae</taxon>
        <taxon>Tanacetum</taxon>
    </lineage>
</organism>
<evidence type="ECO:0000256" key="1">
    <source>
        <dbReference type="SAM" id="Phobius"/>
    </source>
</evidence>
<accession>A0ABQ5DRK3</accession>
<keyword evidence="1" id="KW-1133">Transmembrane helix</keyword>
<dbReference type="EMBL" id="BQNB010015410">
    <property type="protein sequence ID" value="GJT39719.1"/>
    <property type="molecule type" value="Genomic_DNA"/>
</dbReference>